<dbReference type="InterPro" id="IPR036291">
    <property type="entry name" value="NAD(P)-bd_dom_sf"/>
</dbReference>
<dbReference type="PANTHER" id="PTHR11374:SF57">
    <property type="entry name" value="DEHYDROGENASE UGD1, PUTATIVE (AFU_ORTHOLOGUE AFUA_8G00920)-RELATED"/>
    <property type="match status" value="1"/>
</dbReference>
<dbReference type="PIRSF" id="PIRSF000124">
    <property type="entry name" value="UDPglc_GDPman_dh"/>
    <property type="match status" value="1"/>
</dbReference>
<gene>
    <name evidence="3" type="ORF">ASPVEDRAFT_77213</name>
</gene>
<dbReference type="Pfam" id="PF03721">
    <property type="entry name" value="UDPG_MGDP_dh_N"/>
    <property type="match status" value="1"/>
</dbReference>
<evidence type="ECO:0000313" key="3">
    <source>
        <dbReference type="EMBL" id="OJJ08580.1"/>
    </source>
</evidence>
<dbReference type="EMBL" id="KV878140">
    <property type="protein sequence ID" value="OJJ08580.1"/>
    <property type="molecule type" value="Genomic_DNA"/>
</dbReference>
<dbReference type="AlphaFoldDB" id="A0A1L9Q487"/>
<name>A0A1L9Q487_ASPVE</name>
<dbReference type="GO" id="GO:0005634">
    <property type="term" value="C:nucleus"/>
    <property type="evidence" value="ECO:0007669"/>
    <property type="project" value="TreeGrafter"/>
</dbReference>
<evidence type="ECO:0000259" key="2">
    <source>
        <dbReference type="Pfam" id="PF03721"/>
    </source>
</evidence>
<comment type="similarity">
    <text evidence="1">Belongs to the UDP-glucose/GDP-mannose dehydrogenase family.</text>
</comment>
<evidence type="ECO:0000256" key="1">
    <source>
        <dbReference type="PIRNR" id="PIRNR000124"/>
    </source>
</evidence>
<proteinExistence type="inferred from homology"/>
<dbReference type="Proteomes" id="UP000184073">
    <property type="component" value="Unassembled WGS sequence"/>
</dbReference>
<dbReference type="GeneID" id="63731894"/>
<accession>A0A1L9Q487</accession>
<evidence type="ECO:0000313" key="4">
    <source>
        <dbReference type="Proteomes" id="UP000184073"/>
    </source>
</evidence>
<reference evidence="4" key="1">
    <citation type="journal article" date="2017" name="Genome Biol.">
        <title>Comparative genomics reveals high biological diversity and specific adaptations in the industrially and medically important fungal genus Aspergillus.</title>
        <authorList>
            <person name="de Vries R.P."/>
            <person name="Riley R."/>
            <person name="Wiebenga A."/>
            <person name="Aguilar-Osorio G."/>
            <person name="Amillis S."/>
            <person name="Uchima C.A."/>
            <person name="Anderluh G."/>
            <person name="Asadollahi M."/>
            <person name="Askin M."/>
            <person name="Barry K."/>
            <person name="Battaglia E."/>
            <person name="Bayram O."/>
            <person name="Benocci T."/>
            <person name="Braus-Stromeyer S.A."/>
            <person name="Caldana C."/>
            <person name="Canovas D."/>
            <person name="Cerqueira G.C."/>
            <person name="Chen F."/>
            <person name="Chen W."/>
            <person name="Choi C."/>
            <person name="Clum A."/>
            <person name="Dos Santos R.A."/>
            <person name="Damasio A.R."/>
            <person name="Diallinas G."/>
            <person name="Emri T."/>
            <person name="Fekete E."/>
            <person name="Flipphi M."/>
            <person name="Freyberg S."/>
            <person name="Gallo A."/>
            <person name="Gournas C."/>
            <person name="Habgood R."/>
            <person name="Hainaut M."/>
            <person name="Harispe M.L."/>
            <person name="Henrissat B."/>
            <person name="Hilden K.S."/>
            <person name="Hope R."/>
            <person name="Hossain A."/>
            <person name="Karabika E."/>
            <person name="Karaffa L."/>
            <person name="Karanyi Z."/>
            <person name="Krasevec N."/>
            <person name="Kuo A."/>
            <person name="Kusch H."/>
            <person name="LaButti K."/>
            <person name="Lagendijk E.L."/>
            <person name="Lapidus A."/>
            <person name="Levasseur A."/>
            <person name="Lindquist E."/>
            <person name="Lipzen A."/>
            <person name="Logrieco A.F."/>
            <person name="MacCabe A."/>
            <person name="Maekelae M.R."/>
            <person name="Malavazi I."/>
            <person name="Melin P."/>
            <person name="Meyer V."/>
            <person name="Mielnichuk N."/>
            <person name="Miskei M."/>
            <person name="Molnar A.P."/>
            <person name="Mule G."/>
            <person name="Ngan C.Y."/>
            <person name="Orejas M."/>
            <person name="Orosz E."/>
            <person name="Ouedraogo J.P."/>
            <person name="Overkamp K.M."/>
            <person name="Park H.-S."/>
            <person name="Perrone G."/>
            <person name="Piumi F."/>
            <person name="Punt P.J."/>
            <person name="Ram A.F."/>
            <person name="Ramon A."/>
            <person name="Rauscher S."/>
            <person name="Record E."/>
            <person name="Riano-Pachon D.M."/>
            <person name="Robert V."/>
            <person name="Roehrig J."/>
            <person name="Ruller R."/>
            <person name="Salamov A."/>
            <person name="Salih N.S."/>
            <person name="Samson R.A."/>
            <person name="Sandor E."/>
            <person name="Sanguinetti M."/>
            <person name="Schuetze T."/>
            <person name="Sepcic K."/>
            <person name="Shelest E."/>
            <person name="Sherlock G."/>
            <person name="Sophianopoulou V."/>
            <person name="Squina F.M."/>
            <person name="Sun H."/>
            <person name="Susca A."/>
            <person name="Todd R.B."/>
            <person name="Tsang A."/>
            <person name="Unkles S.E."/>
            <person name="van de Wiele N."/>
            <person name="van Rossen-Uffink D."/>
            <person name="Oliveira J.V."/>
            <person name="Vesth T.C."/>
            <person name="Visser J."/>
            <person name="Yu J.-H."/>
            <person name="Zhou M."/>
            <person name="Andersen M.R."/>
            <person name="Archer D.B."/>
            <person name="Baker S.E."/>
            <person name="Benoit I."/>
            <person name="Brakhage A.A."/>
            <person name="Braus G.H."/>
            <person name="Fischer R."/>
            <person name="Frisvad J.C."/>
            <person name="Goldman G.H."/>
            <person name="Houbraken J."/>
            <person name="Oakley B."/>
            <person name="Pocsi I."/>
            <person name="Scazzocchio C."/>
            <person name="Seiboth B."/>
            <person name="vanKuyk P.A."/>
            <person name="Wortman J."/>
            <person name="Dyer P.S."/>
            <person name="Grigoriev I.V."/>
        </authorList>
    </citation>
    <scope>NUCLEOTIDE SEQUENCE [LARGE SCALE GENOMIC DNA]</scope>
    <source>
        <strain evidence="4">CBS 583.65</strain>
    </source>
</reference>
<dbReference type="STRING" id="1036611.A0A1L9Q487"/>
<dbReference type="PANTHER" id="PTHR11374">
    <property type="entry name" value="UDP-GLUCOSE DEHYDROGENASE/UDP-MANNAC DEHYDROGENASE"/>
    <property type="match status" value="1"/>
</dbReference>
<keyword evidence="4" id="KW-1185">Reference proteome</keyword>
<dbReference type="VEuPathDB" id="FungiDB:ASPVEDRAFT_77213"/>
<dbReference type="RefSeq" id="XP_040674342.1">
    <property type="nucleotide sequence ID" value="XM_040816383.1"/>
</dbReference>
<protein>
    <recommendedName>
        <fullName evidence="2">UDP-glucose/GDP-mannose dehydrogenase N-terminal domain-containing protein</fullName>
    </recommendedName>
</protein>
<dbReference type="Gene3D" id="3.40.50.720">
    <property type="entry name" value="NAD(P)-binding Rossmann-like Domain"/>
    <property type="match status" value="2"/>
</dbReference>
<dbReference type="GO" id="GO:0051287">
    <property type="term" value="F:NAD binding"/>
    <property type="evidence" value="ECO:0007669"/>
    <property type="project" value="InterPro"/>
</dbReference>
<dbReference type="InterPro" id="IPR001732">
    <property type="entry name" value="UDP-Glc/GDP-Man_DH_N"/>
</dbReference>
<dbReference type="SUPFAM" id="SSF51735">
    <property type="entry name" value="NAD(P)-binding Rossmann-fold domains"/>
    <property type="match status" value="1"/>
</dbReference>
<dbReference type="OrthoDB" id="5059218at2759"/>
<feature type="domain" description="UDP-glucose/GDP-mannose dehydrogenase N-terminal" evidence="2">
    <location>
        <begin position="132"/>
        <end position="272"/>
    </location>
</feature>
<dbReference type="InterPro" id="IPR017476">
    <property type="entry name" value="UDP-Glc/GDP-Man"/>
</dbReference>
<dbReference type="InterPro" id="IPR028356">
    <property type="entry name" value="UDPglc_DH_euk"/>
</dbReference>
<organism evidence="3 4">
    <name type="scientific">Aspergillus versicolor CBS 583.65</name>
    <dbReference type="NCBI Taxonomy" id="1036611"/>
    <lineage>
        <taxon>Eukaryota</taxon>
        <taxon>Fungi</taxon>
        <taxon>Dikarya</taxon>
        <taxon>Ascomycota</taxon>
        <taxon>Pezizomycotina</taxon>
        <taxon>Eurotiomycetes</taxon>
        <taxon>Eurotiomycetidae</taxon>
        <taxon>Eurotiales</taxon>
        <taxon>Aspergillaceae</taxon>
        <taxon>Aspergillus</taxon>
        <taxon>Aspergillus subgen. Nidulantes</taxon>
    </lineage>
</organism>
<dbReference type="GO" id="GO:0006024">
    <property type="term" value="P:glycosaminoglycan biosynthetic process"/>
    <property type="evidence" value="ECO:0007669"/>
    <property type="project" value="TreeGrafter"/>
</dbReference>
<dbReference type="GO" id="GO:0003979">
    <property type="term" value="F:UDP-glucose 6-dehydrogenase activity"/>
    <property type="evidence" value="ECO:0007669"/>
    <property type="project" value="InterPro"/>
</dbReference>
<sequence length="524" mass="56677">MLVLIPVFVVLAGVALFYTRRRYKASKSKEPSRVVVKGHTFSESVEQKPATEVRKTTIDNVRQCCIIGAGRVGAITGIVLAMQNPDVQFCIADSDERTINAWNSDNLPLYEPGLEEALFDDQSLSVNGTDTSTEQLHNGKYTYMGIDTVNHVQRCRRLPNLTFSTNVHAAVTAAELIFLCIDMARGGIDECAVTHTYLNPTLQTIALASAGHKIIVQRTTAPYGTTQYIKNHLNQISSPSSAFTVLTSPDFTLPGSTLADTIHPQRVIIGHIFSANTSTESITALKRLYTPCVPEECIVTMDAWSAELGRIASKASLAQRVVEARAVGMLCAGTEASAGNVGWMVGCGIDGESETGTGMGTGIGWLRSDVRCFVGLAGELGMGEVESYWRGVLQMDEMLYRRGVEGLVQSLPDGGRKVAVVGLERGIAVVTELRKSGASVRVWDGSLSKEQARDMLQDVDLEITVAASLEDSCIGCNAMVLGQSGIEDGTWQRIADQMEEPKMLLDTAGVLDRARVRQLGLRIL</sequence>